<proteinExistence type="predicted"/>
<evidence type="ECO:0000313" key="2">
    <source>
        <dbReference type="Proteomes" id="UP001327560"/>
    </source>
</evidence>
<dbReference type="Proteomes" id="UP001327560">
    <property type="component" value="Chromosome 5"/>
</dbReference>
<evidence type="ECO:0000313" key="1">
    <source>
        <dbReference type="EMBL" id="WOL07652.1"/>
    </source>
</evidence>
<protein>
    <submittedName>
        <fullName evidence="1">Uncharacterized protein</fullName>
    </submittedName>
</protein>
<organism evidence="1 2">
    <name type="scientific">Canna indica</name>
    <name type="common">Indian-shot</name>
    <dbReference type="NCBI Taxonomy" id="4628"/>
    <lineage>
        <taxon>Eukaryota</taxon>
        <taxon>Viridiplantae</taxon>
        <taxon>Streptophyta</taxon>
        <taxon>Embryophyta</taxon>
        <taxon>Tracheophyta</taxon>
        <taxon>Spermatophyta</taxon>
        <taxon>Magnoliopsida</taxon>
        <taxon>Liliopsida</taxon>
        <taxon>Zingiberales</taxon>
        <taxon>Cannaceae</taxon>
        <taxon>Canna</taxon>
    </lineage>
</organism>
<dbReference type="AlphaFoldDB" id="A0AAQ3KKI8"/>
<sequence length="136" mass="15177">MSTAKENEVGADAATLDDEAEHLRTPTWVRGRVAELIAQEMNSDELSTTSSADLQGVANQARSERDLCGQSWWLTALLAHDRNFIVKKVLVDQDSSTDILFYTTFEKMQLTEASLIPYKGDLVVFSRKRVDVRGAI</sequence>
<gene>
    <name evidence="1" type="ORF">Cni_G16397</name>
</gene>
<reference evidence="1 2" key="1">
    <citation type="submission" date="2023-10" db="EMBL/GenBank/DDBJ databases">
        <title>Chromosome-scale genome assembly provides insights into flower coloration mechanisms of Canna indica.</title>
        <authorList>
            <person name="Li C."/>
        </authorList>
    </citation>
    <scope>NUCLEOTIDE SEQUENCE [LARGE SCALE GENOMIC DNA]</scope>
    <source>
        <tissue evidence="1">Flower</tissue>
    </source>
</reference>
<accession>A0AAQ3KKI8</accession>
<keyword evidence="2" id="KW-1185">Reference proteome</keyword>
<dbReference type="EMBL" id="CP136894">
    <property type="protein sequence ID" value="WOL07652.1"/>
    <property type="molecule type" value="Genomic_DNA"/>
</dbReference>
<name>A0AAQ3KKI8_9LILI</name>